<sequence>MTPFTSVPALMTSNTTSPAETQSPLTPSTSMAVTEQTAQATKSPRPVVESSNNPRSLHTTTRPRLMTVFSLSRSPSPGLTIPLQARKFHQAPNFVQPARLDHMLTPSLGISTSNSPTQEKVPESSFRKKKSTCRPHKPPLQMTLIHSVQ</sequence>
<protein>
    <submittedName>
        <fullName evidence="2">Uncharacterized protein</fullName>
    </submittedName>
</protein>
<dbReference type="EMBL" id="JAFNEN010001336">
    <property type="protein sequence ID" value="KAG8174059.1"/>
    <property type="molecule type" value="Genomic_DNA"/>
</dbReference>
<dbReference type="AlphaFoldDB" id="A0AAV6TQX1"/>
<evidence type="ECO:0000313" key="3">
    <source>
        <dbReference type="Proteomes" id="UP000827092"/>
    </source>
</evidence>
<evidence type="ECO:0000256" key="1">
    <source>
        <dbReference type="SAM" id="MobiDB-lite"/>
    </source>
</evidence>
<proteinExistence type="predicted"/>
<dbReference type="Proteomes" id="UP000827092">
    <property type="component" value="Unassembled WGS sequence"/>
</dbReference>
<feature type="region of interest" description="Disordered" evidence="1">
    <location>
        <begin position="105"/>
        <end position="149"/>
    </location>
</feature>
<reference evidence="2 3" key="1">
    <citation type="journal article" date="2022" name="Nat. Ecol. Evol.">
        <title>A masculinizing supergene underlies an exaggerated male reproductive morph in a spider.</title>
        <authorList>
            <person name="Hendrickx F."/>
            <person name="De Corte Z."/>
            <person name="Sonet G."/>
            <person name="Van Belleghem S.M."/>
            <person name="Kostlbacher S."/>
            <person name="Vangestel C."/>
        </authorList>
    </citation>
    <scope>NUCLEOTIDE SEQUENCE [LARGE SCALE GENOMIC DNA]</scope>
    <source>
        <strain evidence="2">W744_W776</strain>
    </source>
</reference>
<feature type="compositionally biased region" description="Polar residues" evidence="1">
    <location>
        <begin position="49"/>
        <end position="62"/>
    </location>
</feature>
<feature type="region of interest" description="Disordered" evidence="1">
    <location>
        <begin position="1"/>
        <end position="64"/>
    </location>
</feature>
<accession>A0AAV6TQX1</accession>
<name>A0AAV6TQX1_9ARAC</name>
<comment type="caution">
    <text evidence="2">The sequence shown here is derived from an EMBL/GenBank/DDBJ whole genome shotgun (WGS) entry which is preliminary data.</text>
</comment>
<feature type="compositionally biased region" description="Basic residues" evidence="1">
    <location>
        <begin position="127"/>
        <end position="137"/>
    </location>
</feature>
<keyword evidence="3" id="KW-1185">Reference proteome</keyword>
<feature type="compositionally biased region" description="Polar residues" evidence="1">
    <location>
        <begin position="108"/>
        <end position="118"/>
    </location>
</feature>
<gene>
    <name evidence="2" type="ORF">JTE90_016744</name>
</gene>
<evidence type="ECO:0000313" key="2">
    <source>
        <dbReference type="EMBL" id="KAG8174059.1"/>
    </source>
</evidence>
<organism evidence="2 3">
    <name type="scientific">Oedothorax gibbosus</name>
    <dbReference type="NCBI Taxonomy" id="931172"/>
    <lineage>
        <taxon>Eukaryota</taxon>
        <taxon>Metazoa</taxon>
        <taxon>Ecdysozoa</taxon>
        <taxon>Arthropoda</taxon>
        <taxon>Chelicerata</taxon>
        <taxon>Arachnida</taxon>
        <taxon>Araneae</taxon>
        <taxon>Araneomorphae</taxon>
        <taxon>Entelegynae</taxon>
        <taxon>Araneoidea</taxon>
        <taxon>Linyphiidae</taxon>
        <taxon>Erigoninae</taxon>
        <taxon>Oedothorax</taxon>
    </lineage>
</organism>
<feature type="compositionally biased region" description="Polar residues" evidence="1">
    <location>
        <begin position="11"/>
        <end position="42"/>
    </location>
</feature>